<keyword evidence="3" id="KW-0731">Sigma factor</keyword>
<feature type="compositionally biased region" description="Basic and acidic residues" evidence="6">
    <location>
        <begin position="14"/>
        <end position="32"/>
    </location>
</feature>
<dbReference type="NCBIfam" id="TIGR02937">
    <property type="entry name" value="sigma70-ECF"/>
    <property type="match status" value="1"/>
</dbReference>
<evidence type="ECO:0000256" key="3">
    <source>
        <dbReference type="ARBA" id="ARBA00023082"/>
    </source>
</evidence>
<keyword evidence="4" id="KW-0238">DNA-binding</keyword>
<reference evidence="8 9" key="1">
    <citation type="submission" date="2024-09" db="EMBL/GenBank/DDBJ databases">
        <authorList>
            <person name="Sun Q."/>
            <person name="Mori K."/>
        </authorList>
    </citation>
    <scope>NUCLEOTIDE SEQUENCE [LARGE SCALE GENOMIC DNA]</scope>
    <source>
        <strain evidence="8 9">CICC 11035S</strain>
    </source>
</reference>
<dbReference type="SUPFAM" id="SSF88659">
    <property type="entry name" value="Sigma3 and sigma4 domains of RNA polymerase sigma factors"/>
    <property type="match status" value="1"/>
</dbReference>
<accession>A0ABV6S4U5</accession>
<dbReference type="Proteomes" id="UP001589858">
    <property type="component" value="Unassembled WGS sequence"/>
</dbReference>
<dbReference type="InterPro" id="IPR014284">
    <property type="entry name" value="RNA_pol_sigma-70_dom"/>
</dbReference>
<dbReference type="SUPFAM" id="SSF88946">
    <property type="entry name" value="Sigma2 domain of RNA polymerase sigma factors"/>
    <property type="match status" value="1"/>
</dbReference>
<dbReference type="Pfam" id="PF08281">
    <property type="entry name" value="Sigma70_r4_2"/>
    <property type="match status" value="1"/>
</dbReference>
<protein>
    <submittedName>
        <fullName evidence="8">RNA polymerase sigma factor</fullName>
    </submittedName>
</protein>
<dbReference type="Gene3D" id="1.10.10.10">
    <property type="entry name" value="Winged helix-like DNA-binding domain superfamily/Winged helix DNA-binding domain"/>
    <property type="match status" value="1"/>
</dbReference>
<dbReference type="RefSeq" id="WP_267218313.1">
    <property type="nucleotide sequence ID" value="NZ_JAPCWC010000001.1"/>
</dbReference>
<gene>
    <name evidence="8" type="ORF">ACFFF8_05680</name>
</gene>
<dbReference type="InterPro" id="IPR039425">
    <property type="entry name" value="RNA_pol_sigma-70-like"/>
</dbReference>
<dbReference type="PANTHER" id="PTHR43133">
    <property type="entry name" value="RNA POLYMERASE ECF-TYPE SIGMA FACTO"/>
    <property type="match status" value="1"/>
</dbReference>
<dbReference type="InterPro" id="IPR013325">
    <property type="entry name" value="RNA_pol_sigma_r2"/>
</dbReference>
<comment type="caution">
    <text evidence="8">The sequence shown here is derived from an EMBL/GenBank/DDBJ whole genome shotgun (WGS) entry which is preliminary data.</text>
</comment>
<feature type="region of interest" description="Disordered" evidence="6">
    <location>
        <begin position="1"/>
        <end position="32"/>
    </location>
</feature>
<sequence length="195" mass="21903">MLVSIKEASGAHEPAADRRRGGDAEGREGDAEGRDWDTIRAAVLRFVRGRGARPDVAEDIAQETVTRLIDILQAEQVGSIFALAFRIADNLLVDVYRRDSRLSEEVDDDWQSEEPSLERVLDSRRAIEVFHRCLRRMPALRREVLVRRRVNQESCRAIGDDLSMSAKAVEKHITRGMVDLRKALEKAGIDLGGEA</sequence>
<evidence type="ECO:0000259" key="7">
    <source>
        <dbReference type="Pfam" id="PF08281"/>
    </source>
</evidence>
<evidence type="ECO:0000256" key="6">
    <source>
        <dbReference type="SAM" id="MobiDB-lite"/>
    </source>
</evidence>
<dbReference type="InterPro" id="IPR036388">
    <property type="entry name" value="WH-like_DNA-bd_sf"/>
</dbReference>
<evidence type="ECO:0000256" key="2">
    <source>
        <dbReference type="ARBA" id="ARBA00023015"/>
    </source>
</evidence>
<dbReference type="InterPro" id="IPR013324">
    <property type="entry name" value="RNA_pol_sigma_r3/r4-like"/>
</dbReference>
<evidence type="ECO:0000256" key="4">
    <source>
        <dbReference type="ARBA" id="ARBA00023125"/>
    </source>
</evidence>
<keyword evidence="9" id="KW-1185">Reference proteome</keyword>
<evidence type="ECO:0000313" key="8">
    <source>
        <dbReference type="EMBL" id="MFC0684076.1"/>
    </source>
</evidence>
<organism evidence="8 9">
    <name type="scientific">Novosphingobium clariflavum</name>
    <dbReference type="NCBI Taxonomy" id="2029884"/>
    <lineage>
        <taxon>Bacteria</taxon>
        <taxon>Pseudomonadati</taxon>
        <taxon>Pseudomonadota</taxon>
        <taxon>Alphaproteobacteria</taxon>
        <taxon>Sphingomonadales</taxon>
        <taxon>Sphingomonadaceae</taxon>
        <taxon>Novosphingobium</taxon>
    </lineage>
</organism>
<comment type="similarity">
    <text evidence="1">Belongs to the sigma-70 factor family. ECF subfamily.</text>
</comment>
<dbReference type="EMBL" id="JBHLTM010000026">
    <property type="protein sequence ID" value="MFC0684076.1"/>
    <property type="molecule type" value="Genomic_DNA"/>
</dbReference>
<dbReference type="Gene3D" id="1.10.1740.10">
    <property type="match status" value="1"/>
</dbReference>
<dbReference type="PANTHER" id="PTHR43133:SF8">
    <property type="entry name" value="RNA POLYMERASE SIGMA FACTOR HI_1459-RELATED"/>
    <property type="match status" value="1"/>
</dbReference>
<evidence type="ECO:0000313" key="9">
    <source>
        <dbReference type="Proteomes" id="UP001589858"/>
    </source>
</evidence>
<evidence type="ECO:0000256" key="5">
    <source>
        <dbReference type="ARBA" id="ARBA00023163"/>
    </source>
</evidence>
<evidence type="ECO:0000256" key="1">
    <source>
        <dbReference type="ARBA" id="ARBA00010641"/>
    </source>
</evidence>
<name>A0ABV6S4U5_9SPHN</name>
<keyword evidence="2" id="KW-0805">Transcription regulation</keyword>
<dbReference type="InterPro" id="IPR013249">
    <property type="entry name" value="RNA_pol_sigma70_r4_t2"/>
</dbReference>
<keyword evidence="5" id="KW-0804">Transcription</keyword>
<proteinExistence type="inferred from homology"/>
<feature type="domain" description="RNA polymerase sigma factor 70 region 4 type 2" evidence="7">
    <location>
        <begin position="129"/>
        <end position="179"/>
    </location>
</feature>